<dbReference type="GO" id="GO:0005783">
    <property type="term" value="C:endoplasmic reticulum"/>
    <property type="evidence" value="ECO:0007669"/>
    <property type="project" value="InterPro"/>
</dbReference>
<keyword evidence="4 6" id="KW-0472">Membrane</keyword>
<evidence type="ECO:0000256" key="5">
    <source>
        <dbReference type="SAM" id="MobiDB-lite"/>
    </source>
</evidence>
<evidence type="ECO:0000313" key="8">
    <source>
        <dbReference type="EMBL" id="KAG2375387.1"/>
    </source>
</evidence>
<dbReference type="RefSeq" id="XP_044544561.1">
    <property type="nucleotide sequence ID" value="XM_044685508.1"/>
</dbReference>
<comment type="caution">
    <text evidence="8">The sequence shown here is derived from an EMBL/GenBank/DDBJ whole genome shotgun (WGS) entry which is preliminary data.</text>
</comment>
<proteinExistence type="predicted"/>
<dbReference type="GO" id="GO:0032469">
    <property type="term" value="P:endoplasmic reticulum calcium ion homeostasis"/>
    <property type="evidence" value="ECO:0007669"/>
    <property type="project" value="InterPro"/>
</dbReference>
<keyword evidence="3 6" id="KW-1133">Transmembrane helix</keyword>
<feature type="region of interest" description="Disordered" evidence="5">
    <location>
        <begin position="422"/>
        <end position="444"/>
    </location>
</feature>
<dbReference type="AlphaFoldDB" id="A0AA88GGY4"/>
<organism evidence="8 9">
    <name type="scientific">Naegleria lovaniensis</name>
    <name type="common">Amoeba</name>
    <dbReference type="NCBI Taxonomy" id="51637"/>
    <lineage>
        <taxon>Eukaryota</taxon>
        <taxon>Discoba</taxon>
        <taxon>Heterolobosea</taxon>
        <taxon>Tetramitia</taxon>
        <taxon>Eutetramitia</taxon>
        <taxon>Vahlkampfiidae</taxon>
        <taxon>Naegleria</taxon>
    </lineage>
</organism>
<keyword evidence="2 6" id="KW-0812">Transmembrane</keyword>
<feature type="compositionally biased region" description="Basic and acidic residues" evidence="5">
    <location>
        <begin position="422"/>
        <end position="435"/>
    </location>
</feature>
<dbReference type="Pfam" id="PF07946">
    <property type="entry name" value="CCDC47"/>
    <property type="match status" value="1"/>
</dbReference>
<comment type="subcellular location">
    <subcellularLocation>
        <location evidence="1">Membrane</location>
        <topology evidence="1">Single-pass membrane protein</topology>
    </subcellularLocation>
</comment>
<feature type="region of interest" description="Disordered" evidence="5">
    <location>
        <begin position="62"/>
        <end position="106"/>
    </location>
</feature>
<reference evidence="8 9" key="1">
    <citation type="journal article" date="2018" name="BMC Genomics">
        <title>The genome of Naegleria lovaniensis, the basis for a comparative approach to unravel pathogenicity factors of the human pathogenic amoeba N. fowleri.</title>
        <authorList>
            <person name="Liechti N."/>
            <person name="Schurch N."/>
            <person name="Bruggmann R."/>
            <person name="Wittwer M."/>
        </authorList>
    </citation>
    <scope>NUCLEOTIDE SEQUENCE [LARGE SCALE GENOMIC DNA]</scope>
    <source>
        <strain evidence="8 9">ATCC 30569</strain>
    </source>
</reference>
<keyword evidence="9" id="KW-1185">Reference proteome</keyword>
<keyword evidence="7" id="KW-0732">Signal</keyword>
<dbReference type="InterPro" id="IPR012879">
    <property type="entry name" value="CCDC47"/>
</dbReference>
<evidence type="ECO:0000256" key="2">
    <source>
        <dbReference type="ARBA" id="ARBA00022692"/>
    </source>
</evidence>
<feature type="transmembrane region" description="Helical" evidence="6">
    <location>
        <begin position="152"/>
        <end position="172"/>
    </location>
</feature>
<dbReference type="GeneID" id="68102464"/>
<evidence type="ECO:0000256" key="1">
    <source>
        <dbReference type="ARBA" id="ARBA00004167"/>
    </source>
</evidence>
<name>A0AA88GGY4_NAELO</name>
<evidence type="ECO:0000256" key="3">
    <source>
        <dbReference type="ARBA" id="ARBA00022989"/>
    </source>
</evidence>
<feature type="region of interest" description="Disordered" evidence="5">
    <location>
        <begin position="119"/>
        <end position="138"/>
    </location>
</feature>
<feature type="compositionally biased region" description="Polar residues" evidence="5">
    <location>
        <begin position="62"/>
        <end position="72"/>
    </location>
</feature>
<evidence type="ECO:0000313" key="9">
    <source>
        <dbReference type="Proteomes" id="UP000816034"/>
    </source>
</evidence>
<dbReference type="EMBL" id="PYSW02000039">
    <property type="protein sequence ID" value="KAG2375387.1"/>
    <property type="molecule type" value="Genomic_DNA"/>
</dbReference>
<evidence type="ECO:0008006" key="10">
    <source>
        <dbReference type="Google" id="ProtNLM"/>
    </source>
</evidence>
<dbReference type="PANTHER" id="PTHR12883:SF0">
    <property type="entry name" value="PAT COMPLEX SUBUNIT CCDC47"/>
    <property type="match status" value="1"/>
</dbReference>
<evidence type="ECO:0000256" key="6">
    <source>
        <dbReference type="SAM" id="Phobius"/>
    </source>
</evidence>
<gene>
    <name evidence="8" type="ORF">C9374_010010</name>
</gene>
<protein>
    <recommendedName>
        <fullName evidence="10">DUF1682 family protein</fullName>
    </recommendedName>
</protein>
<dbReference type="Proteomes" id="UP000816034">
    <property type="component" value="Unassembled WGS sequence"/>
</dbReference>
<sequence>MQVAKRCVFLLALTTILLCILALSCFHDHQQQDGMIGINYVMAKEEEDVAANFWNAIPTKTIETTPSSSLDDTASPDEEEEEPRTKEDLSKASSESTSNEEDEFEFAEDDFTSIQSKMNLQQQEENKEKPAEEEATEKEPVRLFGFPKQEHFYYEMGIGAFILVSVMVYLMGRMSSESTFKNWAENNALRRVLEKHFTKVNFMRDGANQFIVYATGNEAMKHLTFKVTLPNKQDLLMGMMVKPFMSMLSGGSLFSEPEIILEITLPRSFAVLFGLSDPKNYKSFLKQHEPLQLYTKHASLEVAGKRYECFTDTPRLIGKITTQSFVSNLDADFLISDLLKPRTAATHLIQCITLRTKISYNKTLKSNSSEAVSKSSKTAKFENWLDEMLHFISFEFTLTPQEADKNLKNRLEIQENIEREKQKEKLKEESKENRLKKLSSSKKK</sequence>
<dbReference type="PROSITE" id="PS51257">
    <property type="entry name" value="PROKAR_LIPOPROTEIN"/>
    <property type="match status" value="1"/>
</dbReference>
<feature type="compositionally biased region" description="Basic and acidic residues" evidence="5">
    <location>
        <begin position="124"/>
        <end position="138"/>
    </location>
</feature>
<evidence type="ECO:0000256" key="7">
    <source>
        <dbReference type="SAM" id="SignalP"/>
    </source>
</evidence>
<feature type="chain" id="PRO_5041650744" description="DUF1682 family protein" evidence="7">
    <location>
        <begin position="23"/>
        <end position="444"/>
    </location>
</feature>
<dbReference type="GO" id="GO:0016020">
    <property type="term" value="C:membrane"/>
    <property type="evidence" value="ECO:0007669"/>
    <property type="project" value="UniProtKB-SubCell"/>
</dbReference>
<accession>A0AA88GGY4</accession>
<feature type="signal peptide" evidence="7">
    <location>
        <begin position="1"/>
        <end position="22"/>
    </location>
</feature>
<dbReference type="GO" id="GO:0005509">
    <property type="term" value="F:calcium ion binding"/>
    <property type="evidence" value="ECO:0007669"/>
    <property type="project" value="InterPro"/>
</dbReference>
<dbReference type="PANTHER" id="PTHR12883">
    <property type="entry name" value="ADIPOCYTE-SPECIFIC PROTEIN 4-RELATED"/>
    <property type="match status" value="1"/>
</dbReference>
<evidence type="ECO:0000256" key="4">
    <source>
        <dbReference type="ARBA" id="ARBA00023136"/>
    </source>
</evidence>